<dbReference type="OrthoDB" id="430826at2759"/>
<keyword evidence="3" id="KW-1185">Reference proteome</keyword>
<feature type="compositionally biased region" description="Low complexity" evidence="1">
    <location>
        <begin position="47"/>
        <end position="56"/>
    </location>
</feature>
<evidence type="ECO:0000313" key="3">
    <source>
        <dbReference type="Proteomes" id="UP000228934"/>
    </source>
</evidence>
<organism evidence="2 3">
    <name type="scientific">Aquarana catesbeiana</name>
    <name type="common">American bullfrog</name>
    <name type="synonym">Rana catesbeiana</name>
    <dbReference type="NCBI Taxonomy" id="8400"/>
    <lineage>
        <taxon>Eukaryota</taxon>
        <taxon>Metazoa</taxon>
        <taxon>Chordata</taxon>
        <taxon>Craniata</taxon>
        <taxon>Vertebrata</taxon>
        <taxon>Euteleostomi</taxon>
        <taxon>Amphibia</taxon>
        <taxon>Batrachia</taxon>
        <taxon>Anura</taxon>
        <taxon>Neobatrachia</taxon>
        <taxon>Ranoidea</taxon>
        <taxon>Ranidae</taxon>
        <taxon>Aquarana</taxon>
    </lineage>
</organism>
<proteinExistence type="predicted"/>
<evidence type="ECO:0000256" key="1">
    <source>
        <dbReference type="SAM" id="MobiDB-lite"/>
    </source>
</evidence>
<evidence type="ECO:0008006" key="4">
    <source>
        <dbReference type="Google" id="ProtNLM"/>
    </source>
</evidence>
<protein>
    <recommendedName>
        <fullName evidence="4">Laminin alpha domain-containing protein</fullName>
    </recommendedName>
</protein>
<feature type="region of interest" description="Disordered" evidence="1">
    <location>
        <begin position="34"/>
        <end position="66"/>
    </location>
</feature>
<accession>A0A2G9R866</accession>
<dbReference type="Proteomes" id="UP000228934">
    <property type="component" value="Unassembled WGS sequence"/>
</dbReference>
<dbReference type="AlphaFoldDB" id="A0A2G9R866"/>
<dbReference type="EMBL" id="KV951755">
    <property type="protein sequence ID" value="PIO24064.1"/>
    <property type="molecule type" value="Genomic_DNA"/>
</dbReference>
<evidence type="ECO:0000313" key="2">
    <source>
        <dbReference type="EMBL" id="PIO24064.1"/>
    </source>
</evidence>
<sequence>DAAAAKADADKTYQDVTGLDGELQDMLRQLQDAENQLKKKQSEADNDMMMANMATDAAEEAEQNARKAKQSVNSVLTTINDLLNQLGKLDSVDVSKLNELERTLEDAKSQLRDSDLDKKVAQLEESARSQDAALLSYQQDIDQIIKDINNLEDIKNTLPPGCYNTPIIEKP</sequence>
<feature type="non-terminal residue" evidence="2">
    <location>
        <position position="1"/>
    </location>
</feature>
<reference evidence="3" key="1">
    <citation type="journal article" date="2017" name="Nat. Commun.">
        <title>The North American bullfrog draft genome provides insight into hormonal regulation of long noncoding RNA.</title>
        <authorList>
            <person name="Hammond S.A."/>
            <person name="Warren R.L."/>
            <person name="Vandervalk B.P."/>
            <person name="Kucuk E."/>
            <person name="Khan H."/>
            <person name="Gibb E.A."/>
            <person name="Pandoh P."/>
            <person name="Kirk H."/>
            <person name="Zhao Y."/>
            <person name="Jones M."/>
            <person name="Mungall A.J."/>
            <person name="Coope R."/>
            <person name="Pleasance S."/>
            <person name="Moore R.A."/>
            <person name="Holt R.A."/>
            <person name="Round J.M."/>
            <person name="Ohora S."/>
            <person name="Walle B.V."/>
            <person name="Veldhoen N."/>
            <person name="Helbing C.C."/>
            <person name="Birol I."/>
        </authorList>
    </citation>
    <scope>NUCLEOTIDE SEQUENCE [LARGE SCALE GENOMIC DNA]</scope>
</reference>
<name>A0A2G9R866_AQUCT</name>
<gene>
    <name evidence="2" type="ORF">AB205_0152210</name>
</gene>